<dbReference type="Pfam" id="PF00486">
    <property type="entry name" value="Trans_reg_C"/>
    <property type="match status" value="1"/>
</dbReference>
<dbReference type="SMART" id="SM00382">
    <property type="entry name" value="AAA"/>
    <property type="match status" value="1"/>
</dbReference>
<dbReference type="InterPro" id="IPR036736">
    <property type="entry name" value="ACP-like_sf"/>
</dbReference>
<dbReference type="InterPro" id="IPR027417">
    <property type="entry name" value="P-loop_NTPase"/>
</dbReference>
<dbReference type="SMART" id="SM01043">
    <property type="entry name" value="BTAD"/>
    <property type="match status" value="1"/>
</dbReference>
<comment type="similarity">
    <text evidence="1">Belongs to the AfsR/DnrI/RedD regulatory family.</text>
</comment>
<feature type="DNA-binding region" description="OmpR/PhoB-type" evidence="5">
    <location>
        <begin position="1"/>
        <end position="76"/>
    </location>
</feature>
<feature type="domain" description="OmpR/PhoB-type" evidence="8">
    <location>
        <begin position="1"/>
        <end position="76"/>
    </location>
</feature>
<dbReference type="PROSITE" id="PS51755">
    <property type="entry name" value="OMPR_PHOB"/>
    <property type="match status" value="1"/>
</dbReference>
<keyword evidence="3 5" id="KW-0238">DNA-binding</keyword>
<protein>
    <submittedName>
        <fullName evidence="9">DNA-binding transcriptional activator of the SARP family</fullName>
    </submittedName>
</protein>
<dbReference type="InterPro" id="IPR005158">
    <property type="entry name" value="BTAD"/>
</dbReference>
<dbReference type="Gene3D" id="1.10.10.10">
    <property type="entry name" value="Winged helix-like DNA-binding domain superfamily/Winged helix DNA-binding domain"/>
    <property type="match status" value="1"/>
</dbReference>
<keyword evidence="10" id="KW-1185">Reference proteome</keyword>
<accession>A0ABX2FF23</accession>
<organism evidence="9 10">
    <name type="scientific">Kibdelosporangium persicum</name>
    <dbReference type="NCBI Taxonomy" id="2698649"/>
    <lineage>
        <taxon>Bacteria</taxon>
        <taxon>Bacillati</taxon>
        <taxon>Actinomycetota</taxon>
        <taxon>Actinomycetes</taxon>
        <taxon>Pseudonocardiales</taxon>
        <taxon>Pseudonocardiaceae</taxon>
        <taxon>Kibdelosporangium</taxon>
    </lineage>
</organism>
<evidence type="ECO:0000256" key="2">
    <source>
        <dbReference type="ARBA" id="ARBA00023015"/>
    </source>
</evidence>
<dbReference type="InterPro" id="IPR011990">
    <property type="entry name" value="TPR-like_helical_dom_sf"/>
</dbReference>
<dbReference type="InterPro" id="IPR016032">
    <property type="entry name" value="Sig_transdc_resp-reg_C-effctor"/>
</dbReference>
<evidence type="ECO:0000256" key="1">
    <source>
        <dbReference type="ARBA" id="ARBA00005820"/>
    </source>
</evidence>
<dbReference type="PANTHER" id="PTHR35807:SF1">
    <property type="entry name" value="TRANSCRIPTIONAL REGULATOR REDD"/>
    <property type="match status" value="1"/>
</dbReference>
<dbReference type="Pfam" id="PF03704">
    <property type="entry name" value="BTAD"/>
    <property type="match status" value="1"/>
</dbReference>
<dbReference type="Pfam" id="PF00931">
    <property type="entry name" value="NB-ARC"/>
    <property type="match status" value="1"/>
</dbReference>
<proteinExistence type="inferred from homology"/>
<name>A0ABX2FF23_9PSEU</name>
<dbReference type="GO" id="GO:0003677">
    <property type="term" value="F:DNA binding"/>
    <property type="evidence" value="ECO:0007669"/>
    <property type="project" value="UniProtKB-KW"/>
</dbReference>
<evidence type="ECO:0000259" key="8">
    <source>
        <dbReference type="PROSITE" id="PS51755"/>
    </source>
</evidence>
<evidence type="ECO:0000256" key="3">
    <source>
        <dbReference type="ARBA" id="ARBA00023125"/>
    </source>
</evidence>
<dbReference type="Gene3D" id="3.40.50.300">
    <property type="entry name" value="P-loop containing nucleotide triphosphate hydrolases"/>
    <property type="match status" value="1"/>
</dbReference>
<dbReference type="SUPFAM" id="SSF46894">
    <property type="entry name" value="C-terminal effector domain of the bipartite response regulators"/>
    <property type="match status" value="1"/>
</dbReference>
<dbReference type="RefSeq" id="WP_173139592.1">
    <property type="nucleotide sequence ID" value="NZ_CBCSGW010000023.1"/>
</dbReference>
<feature type="domain" description="Carrier" evidence="7">
    <location>
        <begin position="616"/>
        <end position="695"/>
    </location>
</feature>
<gene>
    <name evidence="9" type="ORF">GC106_66780</name>
</gene>
<dbReference type="InterPro" id="IPR036388">
    <property type="entry name" value="WH-like_DNA-bd_sf"/>
</dbReference>
<dbReference type="InterPro" id="IPR003593">
    <property type="entry name" value="AAA+_ATPase"/>
</dbReference>
<evidence type="ECO:0000259" key="7">
    <source>
        <dbReference type="PROSITE" id="PS50075"/>
    </source>
</evidence>
<dbReference type="InterPro" id="IPR001867">
    <property type="entry name" value="OmpR/PhoB-type_DNA-bd"/>
</dbReference>
<dbReference type="InterPro" id="IPR051677">
    <property type="entry name" value="AfsR-DnrI-RedD_regulator"/>
</dbReference>
<dbReference type="SUPFAM" id="SSF52540">
    <property type="entry name" value="P-loop containing nucleoside triphosphate hydrolases"/>
    <property type="match status" value="1"/>
</dbReference>
<comment type="caution">
    <text evidence="9">The sequence shown here is derived from an EMBL/GenBank/DDBJ whole genome shotgun (WGS) entry which is preliminary data.</text>
</comment>
<evidence type="ECO:0000313" key="10">
    <source>
        <dbReference type="Proteomes" id="UP000763557"/>
    </source>
</evidence>
<dbReference type="InterPro" id="IPR009081">
    <property type="entry name" value="PP-bd_ACP"/>
</dbReference>
<dbReference type="InterPro" id="IPR002182">
    <property type="entry name" value="NB-ARC"/>
</dbReference>
<dbReference type="SUPFAM" id="SSF48452">
    <property type="entry name" value="TPR-like"/>
    <property type="match status" value="1"/>
</dbReference>
<dbReference type="PANTHER" id="PTHR35807">
    <property type="entry name" value="TRANSCRIPTIONAL REGULATOR REDD-RELATED"/>
    <property type="match status" value="1"/>
</dbReference>
<feature type="region of interest" description="Disordered" evidence="6">
    <location>
        <begin position="232"/>
        <end position="259"/>
    </location>
</feature>
<dbReference type="PRINTS" id="PR00364">
    <property type="entry name" value="DISEASERSIST"/>
</dbReference>
<sequence length="702" mass="76279">MAIRAKRLRALLAILLLNTSQVVPIDRIIEGIWPDQPPRSALENVRTYVSQLRHLLCLANDRERLQSHPGGYRLLADPEELDLLRFTTLAADGRQALHAGDHSGAAVLLGEAIDLWRGAPLPELELGPTIRAKTVALEEQRWQVQVDWITARLALGEHAEVVAVLRELIGERSLDERLWCCLVTALYGMGRTGEALSAVAEARQVFVTELGIEPGPELRRVQAAVLGGEEIQGSPKLGAAPGTSGTPHQLPAGGTGFVGRGEERDRVRELVENHQHQVILFSGPPGVGKTASAIAVSTQIADGFPDGQLYVDLRGSSGMPLDPADAVGTLLGGLGVTPEAMPDNAERRTTLYRTLLAERRMLVLLDDAADTAQVMPLLPGPGNSLVMMTSRRWLAGVEAAAHLHLEPLRHEDALAMLAGVIGQRRVDDEPAYAAQIVEACGRLPAAIRIIAARLAARPRHSLRVLAERLSVPDQVLDELTVDGLSIRRLFEVSYQTLAPRTRACFRMLSQFDPQHVTAGGLGELLHVPVHEADRELERLLHEGLLSPGSTDDGVPNYHMPVVLHTFAHERFTAEGTVLRSVTGINRGRGRARTSAKPRIDRRLIDTERRGRMNAEQEICHLIENLLASQGRADEHLVVTPQTSLADDGLALTSLELVRLLVSLEERMDVELDDVAIMNASFDNVGDILALVGASRTPTGRAG</sequence>
<evidence type="ECO:0000256" key="4">
    <source>
        <dbReference type="ARBA" id="ARBA00023163"/>
    </source>
</evidence>
<reference evidence="9 10" key="1">
    <citation type="submission" date="2020-01" db="EMBL/GenBank/DDBJ databases">
        <title>Kibdelosporangium persica a novel Actinomycetes from a hot desert in Iran.</title>
        <authorList>
            <person name="Safaei N."/>
            <person name="Zaburannyi N."/>
            <person name="Mueller R."/>
            <person name="Wink J."/>
        </authorList>
    </citation>
    <scope>NUCLEOTIDE SEQUENCE [LARGE SCALE GENOMIC DNA]</scope>
    <source>
        <strain evidence="9 10">4NS15</strain>
    </source>
</reference>
<dbReference type="SMART" id="SM00862">
    <property type="entry name" value="Trans_reg_C"/>
    <property type="match status" value="1"/>
</dbReference>
<dbReference type="EMBL" id="JAAATY010000027">
    <property type="protein sequence ID" value="NRN69421.1"/>
    <property type="molecule type" value="Genomic_DNA"/>
</dbReference>
<dbReference type="CDD" id="cd15831">
    <property type="entry name" value="BTAD"/>
    <property type="match status" value="1"/>
</dbReference>
<dbReference type="Gene3D" id="1.10.1200.10">
    <property type="entry name" value="ACP-like"/>
    <property type="match status" value="1"/>
</dbReference>
<keyword evidence="2" id="KW-0805">Transcription regulation</keyword>
<dbReference type="Proteomes" id="UP000763557">
    <property type="component" value="Unassembled WGS sequence"/>
</dbReference>
<dbReference type="PROSITE" id="PS50075">
    <property type="entry name" value="CARRIER"/>
    <property type="match status" value="1"/>
</dbReference>
<dbReference type="Gene3D" id="1.25.40.10">
    <property type="entry name" value="Tetratricopeptide repeat domain"/>
    <property type="match status" value="1"/>
</dbReference>
<keyword evidence="4" id="KW-0804">Transcription</keyword>
<evidence type="ECO:0000256" key="6">
    <source>
        <dbReference type="SAM" id="MobiDB-lite"/>
    </source>
</evidence>
<evidence type="ECO:0000256" key="5">
    <source>
        <dbReference type="PROSITE-ProRule" id="PRU01091"/>
    </source>
</evidence>
<dbReference type="SUPFAM" id="SSF47336">
    <property type="entry name" value="ACP-like"/>
    <property type="match status" value="1"/>
</dbReference>
<evidence type="ECO:0000313" key="9">
    <source>
        <dbReference type="EMBL" id="NRN69421.1"/>
    </source>
</evidence>